<dbReference type="InterPro" id="IPR021840">
    <property type="entry name" value="DUF3433"/>
</dbReference>
<reference evidence="2" key="1">
    <citation type="journal article" date="2020" name="Stud. Mycol.">
        <title>101 Dothideomycetes genomes: a test case for predicting lifestyles and emergence of pathogens.</title>
        <authorList>
            <person name="Haridas S."/>
            <person name="Albert R."/>
            <person name="Binder M."/>
            <person name="Bloem J."/>
            <person name="Labutti K."/>
            <person name="Salamov A."/>
            <person name="Andreopoulos B."/>
            <person name="Baker S."/>
            <person name="Barry K."/>
            <person name="Bills G."/>
            <person name="Bluhm B."/>
            <person name="Cannon C."/>
            <person name="Castanera R."/>
            <person name="Culley D."/>
            <person name="Daum C."/>
            <person name="Ezra D."/>
            <person name="Gonzalez J."/>
            <person name="Henrissat B."/>
            <person name="Kuo A."/>
            <person name="Liang C."/>
            <person name="Lipzen A."/>
            <person name="Lutzoni F."/>
            <person name="Magnuson J."/>
            <person name="Mondo S."/>
            <person name="Nolan M."/>
            <person name="Ohm R."/>
            <person name="Pangilinan J."/>
            <person name="Park H.-J."/>
            <person name="Ramirez L."/>
            <person name="Alfaro M."/>
            <person name="Sun H."/>
            <person name="Tritt A."/>
            <person name="Yoshinaga Y."/>
            <person name="Zwiers L.-H."/>
            <person name="Turgeon B."/>
            <person name="Goodwin S."/>
            <person name="Spatafora J."/>
            <person name="Crous P."/>
            <person name="Grigoriev I."/>
        </authorList>
    </citation>
    <scope>NUCLEOTIDE SEQUENCE</scope>
    <source>
        <strain evidence="2">CBS 113818</strain>
    </source>
</reference>
<keyword evidence="1" id="KW-1133">Transmembrane helix</keyword>
<dbReference type="PANTHER" id="PTHR37544:SF3">
    <property type="entry name" value="SPRAY"/>
    <property type="match status" value="1"/>
</dbReference>
<keyword evidence="3" id="KW-1185">Reference proteome</keyword>
<organism evidence="2 3">
    <name type="scientific">Ophiobolus disseminans</name>
    <dbReference type="NCBI Taxonomy" id="1469910"/>
    <lineage>
        <taxon>Eukaryota</taxon>
        <taxon>Fungi</taxon>
        <taxon>Dikarya</taxon>
        <taxon>Ascomycota</taxon>
        <taxon>Pezizomycotina</taxon>
        <taxon>Dothideomycetes</taxon>
        <taxon>Pleosporomycetidae</taxon>
        <taxon>Pleosporales</taxon>
        <taxon>Pleosporineae</taxon>
        <taxon>Phaeosphaeriaceae</taxon>
        <taxon>Ophiobolus</taxon>
    </lineage>
</organism>
<name>A0A6A7A0L5_9PLEO</name>
<accession>A0A6A7A0L5</accession>
<evidence type="ECO:0000313" key="3">
    <source>
        <dbReference type="Proteomes" id="UP000799424"/>
    </source>
</evidence>
<feature type="transmembrane region" description="Helical" evidence="1">
    <location>
        <begin position="546"/>
        <end position="571"/>
    </location>
</feature>
<dbReference type="Pfam" id="PF11915">
    <property type="entry name" value="DUF3433"/>
    <property type="match status" value="2"/>
</dbReference>
<feature type="transmembrane region" description="Helical" evidence="1">
    <location>
        <begin position="1157"/>
        <end position="1177"/>
    </location>
</feature>
<feature type="transmembrane region" description="Helical" evidence="1">
    <location>
        <begin position="663"/>
        <end position="686"/>
    </location>
</feature>
<keyword evidence="1" id="KW-0472">Membrane</keyword>
<keyword evidence="1" id="KW-0812">Transmembrane</keyword>
<dbReference type="Proteomes" id="UP000799424">
    <property type="component" value="Unassembled WGS sequence"/>
</dbReference>
<proteinExistence type="predicted"/>
<dbReference type="PANTHER" id="PTHR37544">
    <property type="entry name" value="SPRAY-RELATED"/>
    <property type="match status" value="1"/>
</dbReference>
<protein>
    <submittedName>
        <fullName evidence="2">Uncharacterized protein</fullName>
    </submittedName>
</protein>
<feature type="transmembrane region" description="Helical" evidence="1">
    <location>
        <begin position="51"/>
        <end position="72"/>
    </location>
</feature>
<feature type="transmembrane region" description="Helical" evidence="1">
    <location>
        <begin position="93"/>
        <end position="113"/>
    </location>
</feature>
<evidence type="ECO:0000313" key="2">
    <source>
        <dbReference type="EMBL" id="KAF2826872.1"/>
    </source>
</evidence>
<dbReference type="EMBL" id="MU006225">
    <property type="protein sequence ID" value="KAF2826872.1"/>
    <property type="molecule type" value="Genomic_DNA"/>
</dbReference>
<feature type="transmembrane region" description="Helical" evidence="1">
    <location>
        <begin position="769"/>
        <end position="792"/>
    </location>
</feature>
<feature type="transmembrane region" description="Helical" evidence="1">
    <location>
        <begin position="163"/>
        <end position="187"/>
    </location>
</feature>
<dbReference type="AlphaFoldDB" id="A0A6A7A0L5"/>
<evidence type="ECO:0000256" key="1">
    <source>
        <dbReference type="SAM" id="Phobius"/>
    </source>
</evidence>
<sequence>MTGSAAFTREASTITVRTGDLNPKNTFVSRCTEIHGSNPKNWKPLALRTPVLIFTIAICWSLIALLEFLLFRSQRDNGLIFAPKINDLPLSRTFLYLYFPTILAVIFSIYWSWIDLETKRMEPYYQLSKENGALGKDSLLLQYPFSFIPLVPFRAFKDRHWPVFWASLTVVLVTWGVVPTQAGIFSIRSVTITTNMTFAIPTSSMPVDRQPGSLRLYPQSTYGIAALNETLPPYMARNYTLAPFQSDDEGSVFADGTYTAPTTMYSLNLDCEEAIPKYFTKLSSQGSKNVTTLYSHSSTNGCTVAAGKLDGNLTIGEDSAGSTGITSIKQYTGQYIGYHSGERADYYLSSRCPESENTTFYAAFAKSKIRAEDPPQKSTAVFCQARYWRQEVSATVDTETKAPLRTEPLAPRQPLEWHVFNTTSFETYLSANTFGYQKFVDNRQGNKIVPGASAPKYWDLVAETNLSITSGSGSFLPPMTGLAIGIGTRPWEDYLDWRILSTAYADAYRLIFARAMVDVLNFGSPQTKKVQGLQTITTEAVVLEPVFVHVVVGLLGVVSIATIALLILSLIRQRNLQYDPSTIASVMALVADSQPLLSDLAKVDCCTMEDVQGVIGCKRYKLVHDGTGSIITTFVASEEPNQQALDNPASIAKPVRPIEFSRWVALPFIALFIILAVLLGIIYSLAHLQGLPLPSSNTIVQNLLENYTPTALATMIEPMWILINRLLCMLQPLEELRSCNAKARKSIELDYSSLPPQLVVFKALKSRHFVLAAVCAMALLANLLAVAFAGLFNQKSIDIQYPTSFRPPLDFKFVHINGSIGPSDVGEFGSTVISGAYRGGDGRDQFLIADSNHSRNTSLPAWTDDKMFYLPVFSEGPDLEQSNATRFEAKTKALGATLDCKQLQWGKNFVAKMKVEVASITVNISSDSGNVVCYNREYMPIQKCINERSALEMTVALKARENSTQHEADVCMGSIVMGWIRGPQGKCLLEKDTPLGEDNTIFVHCQPRLITGTASIQFNAAGRLQHPADDIVLDANDADPSPRLFSNDPINLIGQSNLYLFRGTFAYAWHNETGATDPLNYFMIHENNSTQLVDPNQPVPTFDDVVVPLNKAYSKLFAIWLGRNRKNLFVPINNDEAPLLEGYQIHREQRLFLSPTMFIISEAILCTYVIVAIWVYTRRPGQYLPRLPTSIAAVVALFAASAAVQDMTKTSHLDKKGRMQHLERVDARYGYGNFIGADGRVHIGIEKVPFVRTRMKTTWLEQKLPLFRKGYKGSVQ</sequence>
<feature type="transmembrane region" description="Helical" evidence="1">
    <location>
        <begin position="1183"/>
        <end position="1204"/>
    </location>
</feature>
<dbReference type="OrthoDB" id="3248909at2759"/>
<gene>
    <name evidence="2" type="ORF">CC86DRAFT_445792</name>
</gene>